<name>A0A6L8W4Q1_9PROT</name>
<dbReference type="Pfam" id="PF13404">
    <property type="entry name" value="HTH_AsnC-type"/>
    <property type="match status" value="1"/>
</dbReference>
<dbReference type="PANTHER" id="PTHR30154:SF34">
    <property type="entry name" value="TRANSCRIPTIONAL REGULATOR AZLB"/>
    <property type="match status" value="1"/>
</dbReference>
<dbReference type="PANTHER" id="PTHR30154">
    <property type="entry name" value="LEUCINE-RESPONSIVE REGULATORY PROTEIN"/>
    <property type="match status" value="1"/>
</dbReference>
<dbReference type="RefSeq" id="WP_161314614.1">
    <property type="nucleotide sequence ID" value="NZ_WTUW01000001.1"/>
</dbReference>
<keyword evidence="2" id="KW-0238">DNA-binding</keyword>
<keyword evidence="3" id="KW-0804">Transcription</keyword>
<dbReference type="GO" id="GO:0043200">
    <property type="term" value="P:response to amino acid"/>
    <property type="evidence" value="ECO:0007669"/>
    <property type="project" value="TreeGrafter"/>
</dbReference>
<protein>
    <submittedName>
        <fullName evidence="5">AsnC family transcriptional regulator</fullName>
    </submittedName>
</protein>
<evidence type="ECO:0000256" key="3">
    <source>
        <dbReference type="ARBA" id="ARBA00023163"/>
    </source>
</evidence>
<dbReference type="InterPro" id="IPR019888">
    <property type="entry name" value="Tscrpt_reg_AsnC-like"/>
</dbReference>
<dbReference type="InterPro" id="IPR036390">
    <property type="entry name" value="WH_DNA-bd_sf"/>
</dbReference>
<keyword evidence="1" id="KW-0805">Transcription regulation</keyword>
<dbReference type="SMART" id="SM00344">
    <property type="entry name" value="HTH_ASNC"/>
    <property type="match status" value="1"/>
</dbReference>
<dbReference type="InterPro" id="IPR011008">
    <property type="entry name" value="Dimeric_a/b-barrel"/>
</dbReference>
<dbReference type="Gene3D" id="3.30.70.920">
    <property type="match status" value="1"/>
</dbReference>
<evidence type="ECO:0000259" key="4">
    <source>
        <dbReference type="PROSITE" id="PS50956"/>
    </source>
</evidence>
<dbReference type="Gene3D" id="1.10.10.10">
    <property type="entry name" value="Winged helix-like DNA-binding domain superfamily/Winged helix DNA-binding domain"/>
    <property type="match status" value="1"/>
</dbReference>
<dbReference type="GO" id="GO:0043565">
    <property type="term" value="F:sequence-specific DNA binding"/>
    <property type="evidence" value="ECO:0007669"/>
    <property type="project" value="InterPro"/>
</dbReference>
<evidence type="ECO:0000256" key="1">
    <source>
        <dbReference type="ARBA" id="ARBA00023015"/>
    </source>
</evidence>
<reference evidence="5 6" key="1">
    <citation type="submission" date="2019-12" db="EMBL/GenBank/DDBJ databases">
        <title>Snethiella sp. nov. sp. isolated from sea sand.</title>
        <authorList>
            <person name="Kim J."/>
            <person name="Jeong S.E."/>
            <person name="Jung H.S."/>
            <person name="Jeon C.O."/>
        </authorList>
    </citation>
    <scope>NUCLEOTIDE SEQUENCE [LARGE SCALE GENOMIC DNA]</scope>
    <source>
        <strain evidence="5 6">DP05</strain>
    </source>
</reference>
<dbReference type="AlphaFoldDB" id="A0A6L8W4Q1"/>
<dbReference type="InterPro" id="IPR036388">
    <property type="entry name" value="WH-like_DNA-bd_sf"/>
</dbReference>
<dbReference type="SUPFAM" id="SSF54909">
    <property type="entry name" value="Dimeric alpha+beta barrel"/>
    <property type="match status" value="1"/>
</dbReference>
<dbReference type="SUPFAM" id="SSF46785">
    <property type="entry name" value="Winged helix' DNA-binding domain"/>
    <property type="match status" value="1"/>
</dbReference>
<dbReference type="EMBL" id="WTUW01000001">
    <property type="protein sequence ID" value="MZR30085.1"/>
    <property type="molecule type" value="Genomic_DNA"/>
</dbReference>
<dbReference type="Proteomes" id="UP000476030">
    <property type="component" value="Unassembled WGS sequence"/>
</dbReference>
<comment type="caution">
    <text evidence="5">The sequence shown here is derived from an EMBL/GenBank/DDBJ whole genome shotgun (WGS) entry which is preliminary data.</text>
</comment>
<proteinExistence type="predicted"/>
<accession>A0A6L8W4Q1</accession>
<sequence>MDKSDQKLVAALRQNARASISELALRLNLSRATVRARLDRLMTDEEILGFTVILKEDMADFPVRGVTLIEVEGKGDERIISRLRGFPEIQAIHSTNGRWDLIVEFGAETLSDLDKVLRQLRKIDGINASETNLYLATHRSNRAAELMKNKNGVTL</sequence>
<dbReference type="PRINTS" id="PR00033">
    <property type="entry name" value="HTHASNC"/>
</dbReference>
<dbReference type="InterPro" id="IPR019887">
    <property type="entry name" value="Tscrpt_reg_AsnC/Lrp_C"/>
</dbReference>
<dbReference type="GO" id="GO:0005829">
    <property type="term" value="C:cytosol"/>
    <property type="evidence" value="ECO:0007669"/>
    <property type="project" value="TreeGrafter"/>
</dbReference>
<dbReference type="Pfam" id="PF01037">
    <property type="entry name" value="AsnC_trans_reg"/>
    <property type="match status" value="1"/>
</dbReference>
<gene>
    <name evidence="5" type="ORF">GQE98_05480</name>
</gene>
<feature type="domain" description="HTH asnC-type" evidence="4">
    <location>
        <begin position="1"/>
        <end position="62"/>
    </location>
</feature>
<keyword evidence="6" id="KW-1185">Reference proteome</keyword>
<organism evidence="5 6">
    <name type="scientific">Sneathiella litorea</name>
    <dbReference type="NCBI Taxonomy" id="2606216"/>
    <lineage>
        <taxon>Bacteria</taxon>
        <taxon>Pseudomonadati</taxon>
        <taxon>Pseudomonadota</taxon>
        <taxon>Alphaproteobacteria</taxon>
        <taxon>Sneathiellales</taxon>
        <taxon>Sneathiellaceae</taxon>
        <taxon>Sneathiella</taxon>
    </lineage>
</organism>
<dbReference type="InterPro" id="IPR000485">
    <property type="entry name" value="AsnC-type_HTH_dom"/>
</dbReference>
<evidence type="ECO:0000313" key="6">
    <source>
        <dbReference type="Proteomes" id="UP000476030"/>
    </source>
</evidence>
<evidence type="ECO:0000313" key="5">
    <source>
        <dbReference type="EMBL" id="MZR30085.1"/>
    </source>
</evidence>
<evidence type="ECO:0000256" key="2">
    <source>
        <dbReference type="ARBA" id="ARBA00023125"/>
    </source>
</evidence>
<dbReference type="PROSITE" id="PS50956">
    <property type="entry name" value="HTH_ASNC_2"/>
    <property type="match status" value="1"/>
</dbReference>